<organism evidence="2 3">
    <name type="scientific">Moschus moschiferus</name>
    <name type="common">Siberian musk deer</name>
    <name type="synonym">Moschus sibiricus</name>
    <dbReference type="NCBI Taxonomy" id="68415"/>
    <lineage>
        <taxon>Eukaryota</taxon>
        <taxon>Metazoa</taxon>
        <taxon>Chordata</taxon>
        <taxon>Craniata</taxon>
        <taxon>Vertebrata</taxon>
        <taxon>Euteleostomi</taxon>
        <taxon>Mammalia</taxon>
        <taxon>Eutheria</taxon>
        <taxon>Laurasiatheria</taxon>
        <taxon>Artiodactyla</taxon>
        <taxon>Ruminantia</taxon>
        <taxon>Pecora</taxon>
        <taxon>Moschidae</taxon>
        <taxon>Moschus</taxon>
    </lineage>
</organism>
<gene>
    <name evidence="2" type="primary">FANCB</name>
</gene>
<keyword evidence="1" id="KW-1133">Transmembrane helix</keyword>
<dbReference type="GO" id="GO:0000785">
    <property type="term" value="C:chromatin"/>
    <property type="evidence" value="ECO:0007669"/>
    <property type="project" value="Ensembl"/>
</dbReference>
<feature type="transmembrane region" description="Helical" evidence="1">
    <location>
        <begin position="366"/>
        <end position="387"/>
    </location>
</feature>
<keyword evidence="1" id="KW-0812">Transmembrane</keyword>
<proteinExistence type="predicted"/>
<dbReference type="GO" id="GO:1905168">
    <property type="term" value="P:positive regulation of double-strand break repair via homologous recombination"/>
    <property type="evidence" value="ECO:0007669"/>
    <property type="project" value="TreeGrafter"/>
</dbReference>
<keyword evidence="3" id="KW-1185">Reference proteome</keyword>
<name>A0A8C6E1T6_MOSMO</name>
<dbReference type="PANTHER" id="PTHR28450:SF1">
    <property type="entry name" value="FANCONI ANEMIA GROUP B PROTEIN"/>
    <property type="match status" value="1"/>
</dbReference>
<dbReference type="Ensembl" id="ENSMMST00000025923.1">
    <property type="protein sequence ID" value="ENSMMSP00000023436.1"/>
    <property type="gene ID" value="ENSMMSG00000017561.1"/>
</dbReference>
<dbReference type="GO" id="GO:0036297">
    <property type="term" value="P:interstrand cross-link repair"/>
    <property type="evidence" value="ECO:0007669"/>
    <property type="project" value="InterPro"/>
</dbReference>
<sequence length="799" mass="90969">MSSNEQERFCCYNGEVLIFHLSEGNFVDEGPKKTPVLHVRRMVFGRGPGGFVQKSTGFFSIKEEYSHLKIMCCDCVSDFRTGINLPYVMIQCIKEENIFKYFLLFLHGTNKFEKCLSFRLGYEMKDSIRVLNGPLVLWRRGQTFFYISSQTGKVVTVSMNFSSVEWAGEIENLGMVLLGPKRCYLSAEGCTPKPSKSDYATWNTHFCAYSLERAEIISDTYIIPPAYTSVITFVHVCSTEFVNDQLRMSLIALTRKNQLISFLNGTPTSVCQLPFGDPCAVQLVDSGGEDLLFIISFRSSDACAVWEKSFQVAAKWEKISSVLIDDFFGTGTEQVLLLFKDSLDSDCRSSFEIIGHDTLNCPAKNWFTLYFLFCYIWYIFVISYLNIFSHKECLVTLCGEEENPVCTFDEKLSDNFQDLEQLVEKIWYRVIEDSLVIGVKVTSSLKVSLNHVTLLLSVDQGPNSTFPLIKCQNKIFKLTRNSSPVLNSVPCEVGSEVKRIKLSVDSKAEKEESVVCEQPLKKEYVQMITAVTALPPLLTFSNFCCIVLLQMRENGNSSEAHYVQCHRIFLSFNDSTCDVFSVEHMEDLFTLLAAWHRACFQITSPMFALTSVRVWLLEHMKCEVIKEFPEICFCKRSGNFYGTLFNWKQRTPFEGILVVYSRNQTVLFQCLHDLSTVLPMNSFFKYLELESEDFLIGHLAVALEKELVTLGSPSSALVKVKTSLVQNCEVRKEKNSDDVATLSDIGESIHLYRKELQREKEQMLGTNLKVNGALYREMTLKLAEVQLKSDLAARQLTDL</sequence>
<dbReference type="InterPro" id="IPR033333">
    <property type="entry name" value="FANCB"/>
</dbReference>
<dbReference type="Proteomes" id="UP000694544">
    <property type="component" value="Unplaced"/>
</dbReference>
<dbReference type="AlphaFoldDB" id="A0A8C6E1T6"/>
<reference evidence="2" key="2">
    <citation type="submission" date="2025-09" db="UniProtKB">
        <authorList>
            <consortium name="Ensembl"/>
        </authorList>
    </citation>
    <scope>IDENTIFICATION</scope>
</reference>
<dbReference type="GeneTree" id="ENSGT00390000009885"/>
<protein>
    <submittedName>
        <fullName evidence="2">FA complementation group B</fullName>
    </submittedName>
</protein>
<dbReference type="GO" id="GO:0043240">
    <property type="term" value="C:Fanconi anaemia nuclear complex"/>
    <property type="evidence" value="ECO:0007669"/>
    <property type="project" value="Ensembl"/>
</dbReference>
<dbReference type="PANTHER" id="PTHR28450">
    <property type="entry name" value="FANCONI ANEMIA GROUP B PROTEIN"/>
    <property type="match status" value="1"/>
</dbReference>
<evidence type="ECO:0000256" key="1">
    <source>
        <dbReference type="SAM" id="Phobius"/>
    </source>
</evidence>
<accession>A0A8C6E1T6</accession>
<dbReference type="GO" id="GO:1990414">
    <property type="term" value="P:replication-born double-strand break repair via sister chromatid exchange"/>
    <property type="evidence" value="ECO:0007669"/>
    <property type="project" value="TreeGrafter"/>
</dbReference>
<keyword evidence="1" id="KW-0472">Membrane</keyword>
<reference evidence="2" key="1">
    <citation type="submission" date="2025-08" db="UniProtKB">
        <authorList>
            <consortium name="Ensembl"/>
        </authorList>
    </citation>
    <scope>IDENTIFICATION</scope>
</reference>
<evidence type="ECO:0000313" key="3">
    <source>
        <dbReference type="Proteomes" id="UP000694544"/>
    </source>
</evidence>
<evidence type="ECO:0000313" key="2">
    <source>
        <dbReference type="Ensembl" id="ENSMMSP00000023436.1"/>
    </source>
</evidence>
<dbReference type="GO" id="GO:2000042">
    <property type="term" value="P:negative regulation of double-strand break repair via homologous recombination"/>
    <property type="evidence" value="ECO:0007669"/>
    <property type="project" value="TreeGrafter"/>
</dbReference>